<dbReference type="Proteomes" id="UP000589036">
    <property type="component" value="Unassembled WGS sequence"/>
</dbReference>
<keyword evidence="2" id="KW-1185">Reference proteome</keyword>
<gene>
    <name evidence="1" type="ORF">HDA32_005217</name>
</gene>
<dbReference type="AlphaFoldDB" id="A0A852U3C5"/>
<evidence type="ECO:0000313" key="2">
    <source>
        <dbReference type="Proteomes" id="UP000589036"/>
    </source>
</evidence>
<organism evidence="1 2">
    <name type="scientific">Spinactinospora alkalitolerans</name>
    <dbReference type="NCBI Taxonomy" id="687207"/>
    <lineage>
        <taxon>Bacteria</taxon>
        <taxon>Bacillati</taxon>
        <taxon>Actinomycetota</taxon>
        <taxon>Actinomycetes</taxon>
        <taxon>Streptosporangiales</taxon>
        <taxon>Nocardiopsidaceae</taxon>
        <taxon>Spinactinospora</taxon>
    </lineage>
</organism>
<sequence length="33" mass="3570">MTSRTVSSSAATRLAMAPTVLPLEEARIIIARR</sequence>
<name>A0A852U3C5_9ACTN</name>
<comment type="caution">
    <text evidence="1">The sequence shown here is derived from an EMBL/GenBank/DDBJ whole genome shotgun (WGS) entry which is preliminary data.</text>
</comment>
<accession>A0A852U3C5</accession>
<evidence type="ECO:0000313" key="1">
    <source>
        <dbReference type="EMBL" id="NYE50097.1"/>
    </source>
</evidence>
<protein>
    <submittedName>
        <fullName evidence="1">Uncharacterized protein</fullName>
    </submittedName>
</protein>
<proteinExistence type="predicted"/>
<reference evidence="1 2" key="1">
    <citation type="submission" date="2020-07" db="EMBL/GenBank/DDBJ databases">
        <title>Sequencing the genomes of 1000 actinobacteria strains.</title>
        <authorList>
            <person name="Klenk H.-P."/>
        </authorList>
    </citation>
    <scope>NUCLEOTIDE SEQUENCE [LARGE SCALE GENOMIC DNA]</scope>
    <source>
        <strain evidence="1 2">CXB654</strain>
    </source>
</reference>
<dbReference type="EMBL" id="JACCCC010000001">
    <property type="protein sequence ID" value="NYE50097.1"/>
    <property type="molecule type" value="Genomic_DNA"/>
</dbReference>